<feature type="signal peptide" evidence="3">
    <location>
        <begin position="1"/>
        <end position="22"/>
    </location>
</feature>
<dbReference type="InterPro" id="IPR051909">
    <property type="entry name" value="MFP_Cation_Efflux"/>
</dbReference>
<proteinExistence type="inferred from homology"/>
<reference evidence="4 5" key="1">
    <citation type="submission" date="2019-11" db="EMBL/GenBank/DDBJ databases">
        <title>Pedobacter petrophilus genome.</title>
        <authorList>
            <person name="Feldbauer M.J."/>
            <person name="Newman J.D."/>
        </authorList>
    </citation>
    <scope>NUCLEOTIDE SEQUENCE [LARGE SCALE GENOMIC DNA]</scope>
    <source>
        <strain evidence="4 5">LMG 29686</strain>
    </source>
</reference>
<dbReference type="PANTHER" id="PTHR30097">
    <property type="entry name" value="CATION EFFLUX SYSTEM PROTEIN CUSB"/>
    <property type="match status" value="1"/>
</dbReference>
<evidence type="ECO:0000256" key="2">
    <source>
        <dbReference type="ARBA" id="ARBA00022448"/>
    </source>
</evidence>
<sequence length="396" mass="43063">MNKSIKKYISLVLVALVLSACGGKKENSEESAQADSTVKDSTSVDENKVTFTPEQYRLADITTGSIEERNLSNVIKLNGVIDVEPASIATVSAPLGGYIKTAGKLPGEYVSKGQLIAGLENSEIISMQQQYLESIGRMEYLEQEFKRQQQLRSEDINAAKTFQQVSSEYKINKAKIAGLTQQLVLVGINSSALKNSGKIARTASLYAPISGYIKTSNVSIGKYASPTDVLFEIVGKSDMHLALNAFEKDLDKIKVGENVKFSLASENNFNRNGKVFLIGRAAAENKMIPVHCHMEDQPGLVVGMYVKAWIETGTEKQLAVPTDAIVKLGDKDYLIIQVSGGDKGYVFHLDEVKKGAEQEGYTAVVTPSHLDVKSAKIVTKNAYAILSALRNAAEEE</sequence>
<dbReference type="NCBIfam" id="TIGR01730">
    <property type="entry name" value="RND_mfp"/>
    <property type="match status" value="1"/>
</dbReference>
<dbReference type="PANTHER" id="PTHR30097:SF4">
    <property type="entry name" value="SLR6042 PROTEIN"/>
    <property type="match status" value="1"/>
</dbReference>
<evidence type="ECO:0000256" key="1">
    <source>
        <dbReference type="ARBA" id="ARBA00009477"/>
    </source>
</evidence>
<dbReference type="OrthoDB" id="9814657at2"/>
<dbReference type="InterPro" id="IPR006143">
    <property type="entry name" value="RND_pump_MFP"/>
</dbReference>
<keyword evidence="3" id="KW-0732">Signal</keyword>
<dbReference type="GO" id="GO:0060003">
    <property type="term" value="P:copper ion export"/>
    <property type="evidence" value="ECO:0007669"/>
    <property type="project" value="TreeGrafter"/>
</dbReference>
<dbReference type="PROSITE" id="PS51257">
    <property type="entry name" value="PROKAR_LIPOPROTEIN"/>
    <property type="match status" value="1"/>
</dbReference>
<dbReference type="GO" id="GO:0022857">
    <property type="term" value="F:transmembrane transporter activity"/>
    <property type="evidence" value="ECO:0007669"/>
    <property type="project" value="InterPro"/>
</dbReference>
<evidence type="ECO:0000313" key="4">
    <source>
        <dbReference type="EMBL" id="MRX78550.1"/>
    </source>
</evidence>
<dbReference type="GO" id="GO:0015679">
    <property type="term" value="P:plasma membrane copper ion transport"/>
    <property type="evidence" value="ECO:0007669"/>
    <property type="project" value="TreeGrafter"/>
</dbReference>
<dbReference type="EMBL" id="WKKH01000058">
    <property type="protein sequence ID" value="MRX78550.1"/>
    <property type="molecule type" value="Genomic_DNA"/>
</dbReference>
<evidence type="ECO:0000313" key="5">
    <source>
        <dbReference type="Proteomes" id="UP000487757"/>
    </source>
</evidence>
<comment type="caution">
    <text evidence="4">The sequence shown here is derived from an EMBL/GenBank/DDBJ whole genome shotgun (WGS) entry which is preliminary data.</text>
</comment>
<dbReference type="Proteomes" id="UP000487757">
    <property type="component" value="Unassembled WGS sequence"/>
</dbReference>
<dbReference type="RefSeq" id="WP_154282954.1">
    <property type="nucleotide sequence ID" value="NZ_JBHUJQ010000001.1"/>
</dbReference>
<dbReference type="Gene3D" id="2.40.420.20">
    <property type="match status" value="1"/>
</dbReference>
<dbReference type="GO" id="GO:0016020">
    <property type="term" value="C:membrane"/>
    <property type="evidence" value="ECO:0007669"/>
    <property type="project" value="InterPro"/>
</dbReference>
<gene>
    <name evidence="4" type="ORF">GJU39_20945</name>
</gene>
<accession>A0A7K0G513</accession>
<organism evidence="4 5">
    <name type="scientific">Pedobacter petrophilus</name>
    <dbReference type="NCBI Taxonomy" id="1908241"/>
    <lineage>
        <taxon>Bacteria</taxon>
        <taxon>Pseudomonadati</taxon>
        <taxon>Bacteroidota</taxon>
        <taxon>Sphingobacteriia</taxon>
        <taxon>Sphingobacteriales</taxon>
        <taxon>Sphingobacteriaceae</taxon>
        <taxon>Pedobacter</taxon>
    </lineage>
</organism>
<feature type="chain" id="PRO_5029621931" evidence="3">
    <location>
        <begin position="23"/>
        <end position="396"/>
    </location>
</feature>
<dbReference type="Gene3D" id="2.40.50.100">
    <property type="match status" value="1"/>
</dbReference>
<dbReference type="GO" id="GO:0030313">
    <property type="term" value="C:cell envelope"/>
    <property type="evidence" value="ECO:0007669"/>
    <property type="project" value="TreeGrafter"/>
</dbReference>
<name>A0A7K0G513_9SPHI</name>
<keyword evidence="5" id="KW-1185">Reference proteome</keyword>
<dbReference type="AlphaFoldDB" id="A0A7K0G513"/>
<dbReference type="Gene3D" id="2.40.30.170">
    <property type="match status" value="1"/>
</dbReference>
<protein>
    <submittedName>
        <fullName evidence="4">Efflux RND transporter periplasmic adaptor subunit</fullName>
    </submittedName>
</protein>
<comment type="similarity">
    <text evidence="1">Belongs to the membrane fusion protein (MFP) (TC 8.A.1) family.</text>
</comment>
<dbReference type="SUPFAM" id="SSF111369">
    <property type="entry name" value="HlyD-like secretion proteins"/>
    <property type="match status" value="1"/>
</dbReference>
<keyword evidence="2" id="KW-0813">Transport</keyword>
<evidence type="ECO:0000256" key="3">
    <source>
        <dbReference type="SAM" id="SignalP"/>
    </source>
</evidence>
<dbReference type="Gene3D" id="1.10.287.470">
    <property type="entry name" value="Helix hairpin bin"/>
    <property type="match status" value="1"/>
</dbReference>